<feature type="transmembrane region" description="Helical" evidence="11">
    <location>
        <begin position="380"/>
        <end position="401"/>
    </location>
</feature>
<name>A0AAJ6QMT5_9ACAR</name>
<evidence type="ECO:0000256" key="10">
    <source>
        <dbReference type="ARBA" id="ARBA00049506"/>
    </source>
</evidence>
<dbReference type="GeneID" id="100907442"/>
<accession>A0AAJ6QMT5</accession>
<dbReference type="EC" id="2.4.1.258" evidence="3"/>
<dbReference type="PANTHER" id="PTHR12646">
    <property type="entry name" value="NOT56 - RELATED"/>
    <property type="match status" value="1"/>
</dbReference>
<dbReference type="Pfam" id="PF05208">
    <property type="entry name" value="ALG3"/>
    <property type="match status" value="1"/>
</dbReference>
<feature type="transmembrane region" description="Helical" evidence="11">
    <location>
        <begin position="183"/>
        <end position="207"/>
    </location>
</feature>
<evidence type="ECO:0000256" key="3">
    <source>
        <dbReference type="ARBA" id="ARBA00011964"/>
    </source>
</evidence>
<evidence type="ECO:0000313" key="13">
    <source>
        <dbReference type="RefSeq" id="XP_003737983.3"/>
    </source>
</evidence>
<comment type="pathway">
    <text evidence="2">Protein modification; protein glycosylation.</text>
</comment>
<keyword evidence="7" id="KW-0256">Endoplasmic reticulum</keyword>
<protein>
    <recommendedName>
        <fullName evidence="3">dolichyl-P-Man:Man5GlcNAc2-PP-dolichol alpha-1,3-mannosyltransferase</fullName>
        <ecNumber evidence="3">2.4.1.258</ecNumber>
    </recommendedName>
</protein>
<gene>
    <name evidence="13" type="primary">LOC100907442</name>
</gene>
<keyword evidence="6 11" id="KW-0812">Transmembrane</keyword>
<comment type="subcellular location">
    <subcellularLocation>
        <location evidence="1">Endoplasmic reticulum membrane</location>
        <topology evidence="1">Multi-pass membrane protein</topology>
    </subcellularLocation>
</comment>
<evidence type="ECO:0000256" key="1">
    <source>
        <dbReference type="ARBA" id="ARBA00004477"/>
    </source>
</evidence>
<evidence type="ECO:0000256" key="4">
    <source>
        <dbReference type="ARBA" id="ARBA00022676"/>
    </source>
</evidence>
<keyword evidence="4" id="KW-0328">Glycosyltransferase</keyword>
<feature type="transmembrane region" description="Helical" evidence="11">
    <location>
        <begin position="111"/>
        <end position="129"/>
    </location>
</feature>
<dbReference type="CTD" id="10195"/>
<feature type="transmembrane region" description="Helical" evidence="11">
    <location>
        <begin position="27"/>
        <end position="46"/>
    </location>
</feature>
<evidence type="ECO:0000313" key="12">
    <source>
        <dbReference type="Proteomes" id="UP000694867"/>
    </source>
</evidence>
<keyword evidence="12" id="KW-1185">Reference proteome</keyword>
<feature type="transmembrane region" description="Helical" evidence="11">
    <location>
        <begin position="149"/>
        <end position="171"/>
    </location>
</feature>
<comment type="catalytic activity">
    <reaction evidence="10">
        <text>an alpha-D-Man-(1-&gt;2)-alpha-D-Man-(1-&gt;2)-alpha-D-Man-(1-&gt;3)-[alpha-D-Man-(1-&gt;6)]-beta-D-Man-(1-&gt;4)-beta-D-GlcNAc-(1-&gt;4)-alpha-D-GlcNAc-diphospho-di-trans,poly-cis-dolichol + a di-trans,poly-cis-dolichyl beta-D-mannosyl phosphate = an alpha-D-Man-(1-&gt;2)-alpha-D-Man-(1-&gt;2)-alpha-D-Man-(1-&gt;3)-[alpha-D-Man-(1-&gt;3)-alpha-D-Man-(1-&gt;6)]-beta-D-Man-(1-&gt;4)-beta-D-GlcNAc-(1-&gt;4)-alpha-D-GlcNAc-diphospho-di-trans,poly-cis-dolichol + a di-trans,poly-cis-dolichyl phosphate + H(+)</text>
        <dbReference type="Rhea" id="RHEA:29527"/>
        <dbReference type="Rhea" id="RHEA-COMP:19498"/>
        <dbReference type="Rhea" id="RHEA-COMP:19501"/>
        <dbReference type="Rhea" id="RHEA-COMP:19516"/>
        <dbReference type="Rhea" id="RHEA-COMP:19517"/>
        <dbReference type="ChEBI" id="CHEBI:15378"/>
        <dbReference type="ChEBI" id="CHEBI:57683"/>
        <dbReference type="ChEBI" id="CHEBI:58211"/>
        <dbReference type="ChEBI" id="CHEBI:132515"/>
        <dbReference type="ChEBI" id="CHEBI:132516"/>
        <dbReference type="EC" id="2.4.1.258"/>
    </reaction>
    <physiologicalReaction direction="left-to-right" evidence="10">
        <dbReference type="Rhea" id="RHEA:29528"/>
    </physiologicalReaction>
</comment>
<feature type="transmembrane region" description="Helical" evidence="11">
    <location>
        <begin position="274"/>
        <end position="294"/>
    </location>
</feature>
<dbReference type="GO" id="GO:0052925">
    <property type="term" value="F:dol-P-Man:Man(5)GlcNAc(2)-PP-Dol alpha-1,3-mannosyltransferase activity"/>
    <property type="evidence" value="ECO:0007669"/>
    <property type="project" value="UniProtKB-EC"/>
</dbReference>
<organism evidence="12 13">
    <name type="scientific">Galendromus occidentalis</name>
    <name type="common">western predatory mite</name>
    <dbReference type="NCBI Taxonomy" id="34638"/>
    <lineage>
        <taxon>Eukaryota</taxon>
        <taxon>Metazoa</taxon>
        <taxon>Ecdysozoa</taxon>
        <taxon>Arthropoda</taxon>
        <taxon>Chelicerata</taxon>
        <taxon>Arachnida</taxon>
        <taxon>Acari</taxon>
        <taxon>Parasitiformes</taxon>
        <taxon>Mesostigmata</taxon>
        <taxon>Gamasina</taxon>
        <taxon>Phytoseioidea</taxon>
        <taxon>Phytoseiidae</taxon>
        <taxon>Typhlodrominae</taxon>
        <taxon>Galendromus</taxon>
    </lineage>
</organism>
<evidence type="ECO:0000256" key="7">
    <source>
        <dbReference type="ARBA" id="ARBA00022824"/>
    </source>
</evidence>
<proteinExistence type="predicted"/>
<dbReference type="GO" id="GO:0005789">
    <property type="term" value="C:endoplasmic reticulum membrane"/>
    <property type="evidence" value="ECO:0007669"/>
    <property type="project" value="UniProtKB-SubCell"/>
</dbReference>
<evidence type="ECO:0000256" key="6">
    <source>
        <dbReference type="ARBA" id="ARBA00022692"/>
    </source>
</evidence>
<evidence type="ECO:0000256" key="11">
    <source>
        <dbReference type="SAM" id="Phobius"/>
    </source>
</evidence>
<feature type="transmembrane region" description="Helical" evidence="11">
    <location>
        <begin position="83"/>
        <end position="99"/>
    </location>
</feature>
<keyword evidence="5" id="KW-0808">Transferase</keyword>
<feature type="transmembrane region" description="Helical" evidence="11">
    <location>
        <begin position="348"/>
        <end position="368"/>
    </location>
</feature>
<reference evidence="13" key="1">
    <citation type="submission" date="2025-08" db="UniProtKB">
        <authorList>
            <consortium name="RefSeq"/>
        </authorList>
    </citation>
    <scope>IDENTIFICATION</scope>
</reference>
<dbReference type="Proteomes" id="UP000694867">
    <property type="component" value="Unplaced"/>
</dbReference>
<dbReference type="KEGG" id="goe:100907442"/>
<keyword evidence="9 11" id="KW-0472">Membrane</keyword>
<feature type="transmembrane region" description="Helical" evidence="11">
    <location>
        <begin position="219"/>
        <end position="237"/>
    </location>
</feature>
<dbReference type="PANTHER" id="PTHR12646:SF0">
    <property type="entry name" value="DOL-P-MAN:MAN(5)GLCNAC(2)-PP-DOL ALPHA-1,3-MANNOSYLTRANSFERASE"/>
    <property type="match status" value="1"/>
</dbReference>
<evidence type="ECO:0000256" key="8">
    <source>
        <dbReference type="ARBA" id="ARBA00022989"/>
    </source>
</evidence>
<dbReference type="RefSeq" id="XP_003737983.3">
    <property type="nucleotide sequence ID" value="XM_003737935.3"/>
</dbReference>
<keyword evidence="8 11" id="KW-1133">Transmembrane helix</keyword>
<dbReference type="InterPro" id="IPR007873">
    <property type="entry name" value="Glycosyltransferase_ALG3"/>
</dbReference>
<sequence length="414" mass="48190">MGGLRLKKRLRVVVSHLKDLLFDPEKLSIVGYVLLFIELVLNIFIIHRVNYTEIDWRAYMQEVEGVLNGTTDYVQLKGDTGPLVYPAGFVYIFSALYFFTNSGRDVRMAQYVFAIFYLIMLHLVFHLYAKTRKTPPYVLILMSASSYRIHSIFVLRLFNDAVAMLILYVALGLFIKKRWSMGCLMYSFAVSVKMNILLFAPALFFVLLNTGGYLHTFKNLTVCALVQLIPALPFLIGNYESYILRAFDLGRVFEYEWTVNYRCIPEWLFLSKSFHLVLLALHVGVLLAFIPRFMRYCAINRVQTDNGGSIYLLLPDQILFPMFVSNFIGIVFARSLHYQFYVWYYHSIPYILWSLPITTLAKLLLWGLIEMSWNTYPSTVYSSCTLHACHLSILCVLWFCWPQKSRYVIKKKTA</sequence>
<evidence type="ECO:0000256" key="5">
    <source>
        <dbReference type="ARBA" id="ARBA00022679"/>
    </source>
</evidence>
<evidence type="ECO:0000256" key="2">
    <source>
        <dbReference type="ARBA" id="ARBA00004922"/>
    </source>
</evidence>
<feature type="transmembrane region" description="Helical" evidence="11">
    <location>
        <begin position="318"/>
        <end position="336"/>
    </location>
</feature>
<evidence type="ECO:0000256" key="9">
    <source>
        <dbReference type="ARBA" id="ARBA00023136"/>
    </source>
</evidence>
<dbReference type="AlphaFoldDB" id="A0AAJ6QMT5"/>